<dbReference type="Proteomes" id="UP000321805">
    <property type="component" value="Chromosome"/>
</dbReference>
<protein>
    <submittedName>
        <fullName evidence="2">MBL fold metallo-hydrolase</fullName>
    </submittedName>
</protein>
<dbReference type="InterPro" id="IPR036866">
    <property type="entry name" value="RibonucZ/Hydroxyglut_hydro"/>
</dbReference>
<dbReference type="SMART" id="SM00849">
    <property type="entry name" value="Lactamase_B"/>
    <property type="match status" value="1"/>
</dbReference>
<organism evidence="2 3">
    <name type="scientific">Baekduia soli</name>
    <dbReference type="NCBI Taxonomy" id="496014"/>
    <lineage>
        <taxon>Bacteria</taxon>
        <taxon>Bacillati</taxon>
        <taxon>Actinomycetota</taxon>
        <taxon>Thermoleophilia</taxon>
        <taxon>Solirubrobacterales</taxon>
        <taxon>Baekduiaceae</taxon>
        <taxon>Baekduia</taxon>
    </lineage>
</organism>
<keyword evidence="3" id="KW-1185">Reference proteome</keyword>
<gene>
    <name evidence="2" type="ORF">FSW04_05750</name>
</gene>
<sequence length="333" mass="36862">MSQPSRKREVGRGERVLPGVWRLRLPLPWPGIPHCNAWALAAGDGIVLVDTGLHEPGSMGHLERALAQVNLRLDLVRLLVCTHAHADHYGQAATIVERTGCELWMHPRHQHMLLSAGDPEAAVEHRIEIARQSGVPDAALRGYGERSGGARSGVAAVVAPDRPLVSGVEIHTDLGTFRVFETPGHAPSHVCLYQEDRRLLISGDHLLGRVSLYYEYGYSPDPTGEFLHSLDLVQELDARLCLAGHGRTFTDVQAHVDANRSLVHERLDRVAEVLASGDVLTAYEAIPRIYGREITPETANWWLSETLSYLRHLELTGRAHRLDGLPERWRAAA</sequence>
<dbReference type="KEGG" id="bsol:FSW04_05750"/>
<evidence type="ECO:0000313" key="2">
    <source>
        <dbReference type="EMBL" id="QEC47140.1"/>
    </source>
</evidence>
<dbReference type="Gene3D" id="3.60.15.10">
    <property type="entry name" value="Ribonuclease Z/Hydroxyacylglutathione hydrolase-like"/>
    <property type="match status" value="1"/>
</dbReference>
<proteinExistence type="predicted"/>
<dbReference type="EMBL" id="CP042430">
    <property type="protein sequence ID" value="QEC47140.1"/>
    <property type="molecule type" value="Genomic_DNA"/>
</dbReference>
<dbReference type="PANTHER" id="PTHR42951">
    <property type="entry name" value="METALLO-BETA-LACTAMASE DOMAIN-CONTAINING"/>
    <property type="match status" value="1"/>
</dbReference>
<dbReference type="SUPFAM" id="SSF56281">
    <property type="entry name" value="Metallo-hydrolase/oxidoreductase"/>
    <property type="match status" value="1"/>
</dbReference>
<evidence type="ECO:0000313" key="3">
    <source>
        <dbReference type="Proteomes" id="UP000321805"/>
    </source>
</evidence>
<accession>A0A5B8U2G0</accession>
<dbReference type="PANTHER" id="PTHR42951:SF17">
    <property type="entry name" value="METALLO-BETA-LACTAMASE DOMAIN-CONTAINING PROTEIN"/>
    <property type="match status" value="1"/>
</dbReference>
<dbReference type="InterPro" id="IPR050855">
    <property type="entry name" value="NDM-1-like"/>
</dbReference>
<feature type="domain" description="Metallo-beta-lactamase" evidence="1">
    <location>
        <begin position="34"/>
        <end position="245"/>
    </location>
</feature>
<dbReference type="RefSeq" id="WP_146917202.1">
    <property type="nucleotide sequence ID" value="NZ_CP042430.1"/>
</dbReference>
<reference evidence="2 3" key="1">
    <citation type="journal article" date="2018" name="J. Microbiol.">
        <title>Baekduia soli gen. nov., sp. nov., a novel bacterium isolated from the soil of Baekdu Mountain and proposal of a novel family name, Baekduiaceae fam. nov.</title>
        <authorList>
            <person name="An D.S."/>
            <person name="Siddiqi M.Z."/>
            <person name="Kim K.H."/>
            <person name="Yu H.S."/>
            <person name="Im W.T."/>
        </authorList>
    </citation>
    <scope>NUCLEOTIDE SEQUENCE [LARGE SCALE GENOMIC DNA]</scope>
    <source>
        <strain evidence="2 3">BR7-21</strain>
    </source>
</reference>
<dbReference type="GO" id="GO:0016787">
    <property type="term" value="F:hydrolase activity"/>
    <property type="evidence" value="ECO:0007669"/>
    <property type="project" value="UniProtKB-KW"/>
</dbReference>
<name>A0A5B8U2G0_9ACTN</name>
<dbReference type="AlphaFoldDB" id="A0A5B8U2G0"/>
<dbReference type="InterPro" id="IPR001279">
    <property type="entry name" value="Metallo-B-lactamas"/>
</dbReference>
<keyword evidence="2" id="KW-0378">Hydrolase</keyword>
<dbReference type="OrthoDB" id="2971563at2"/>
<dbReference type="Pfam" id="PF00753">
    <property type="entry name" value="Lactamase_B"/>
    <property type="match status" value="1"/>
</dbReference>
<evidence type="ECO:0000259" key="1">
    <source>
        <dbReference type="SMART" id="SM00849"/>
    </source>
</evidence>